<gene>
    <name evidence="2" type="ORF">EI42_00259</name>
</gene>
<dbReference type="Proteomes" id="UP000248806">
    <property type="component" value="Unassembled WGS sequence"/>
</dbReference>
<feature type="transmembrane region" description="Helical" evidence="1">
    <location>
        <begin position="47"/>
        <end position="71"/>
    </location>
</feature>
<keyword evidence="1" id="KW-0812">Transmembrane</keyword>
<accession>A0A326UPE9</accession>
<name>A0A326UPE9_THEHA</name>
<proteinExistence type="predicted"/>
<protein>
    <submittedName>
        <fullName evidence="2">Uncharacterized protein</fullName>
    </submittedName>
</protein>
<reference evidence="2 3" key="1">
    <citation type="submission" date="2018-06" db="EMBL/GenBank/DDBJ databases">
        <title>Genomic Encyclopedia of Archaeal and Bacterial Type Strains, Phase II (KMG-II): from individual species to whole genera.</title>
        <authorList>
            <person name="Goeker M."/>
        </authorList>
    </citation>
    <scope>NUCLEOTIDE SEQUENCE [LARGE SCALE GENOMIC DNA]</scope>
    <source>
        <strain evidence="2 3">ATCC BAA-1881</strain>
    </source>
</reference>
<sequence length="167" mass="18204">MQPGSVRVKSGITHIARRYGMIFGLIRGLFCFLFGMLNNIVRVHSPALVFPLDILQDCFSFALFFLAGWLASSRTARPGTGCIAGVWAGCVSQVIIFVTGALYLLVAQYAYPLPEGSDTMGEIWSPFLLHMVQHAALWVVLGVGLGLFGGLLSSYLERSRTATESEQ</sequence>
<dbReference type="EMBL" id="QKUF01000001">
    <property type="protein sequence ID" value="PZW36089.1"/>
    <property type="molecule type" value="Genomic_DNA"/>
</dbReference>
<feature type="transmembrane region" description="Helical" evidence="1">
    <location>
        <begin position="21"/>
        <end position="41"/>
    </location>
</feature>
<dbReference type="RefSeq" id="WP_111317972.1">
    <property type="nucleotide sequence ID" value="NZ_BIFX01000001.1"/>
</dbReference>
<keyword evidence="1" id="KW-1133">Transmembrane helix</keyword>
<comment type="caution">
    <text evidence="2">The sequence shown here is derived from an EMBL/GenBank/DDBJ whole genome shotgun (WGS) entry which is preliminary data.</text>
</comment>
<feature type="transmembrane region" description="Helical" evidence="1">
    <location>
        <begin position="131"/>
        <end position="152"/>
    </location>
</feature>
<evidence type="ECO:0000313" key="3">
    <source>
        <dbReference type="Proteomes" id="UP000248806"/>
    </source>
</evidence>
<keyword evidence="1" id="KW-0472">Membrane</keyword>
<organism evidence="2 3">
    <name type="scientific">Thermosporothrix hazakensis</name>
    <dbReference type="NCBI Taxonomy" id="644383"/>
    <lineage>
        <taxon>Bacteria</taxon>
        <taxon>Bacillati</taxon>
        <taxon>Chloroflexota</taxon>
        <taxon>Ktedonobacteria</taxon>
        <taxon>Ktedonobacterales</taxon>
        <taxon>Thermosporotrichaceae</taxon>
        <taxon>Thermosporothrix</taxon>
    </lineage>
</organism>
<feature type="transmembrane region" description="Helical" evidence="1">
    <location>
        <begin position="83"/>
        <end position="111"/>
    </location>
</feature>
<evidence type="ECO:0000256" key="1">
    <source>
        <dbReference type="SAM" id="Phobius"/>
    </source>
</evidence>
<evidence type="ECO:0000313" key="2">
    <source>
        <dbReference type="EMBL" id="PZW36089.1"/>
    </source>
</evidence>
<dbReference type="AlphaFoldDB" id="A0A326UPE9"/>
<keyword evidence="3" id="KW-1185">Reference proteome</keyword>